<evidence type="ECO:0000313" key="2">
    <source>
        <dbReference type="EMBL" id="MFB6393058.1"/>
    </source>
</evidence>
<organism evidence="2 3">
    <name type="scientific">Polymorphospora lycopeni</name>
    <dbReference type="NCBI Taxonomy" id="3140240"/>
    <lineage>
        <taxon>Bacteria</taxon>
        <taxon>Bacillati</taxon>
        <taxon>Actinomycetota</taxon>
        <taxon>Actinomycetes</taxon>
        <taxon>Micromonosporales</taxon>
        <taxon>Micromonosporaceae</taxon>
        <taxon>Polymorphospora</taxon>
    </lineage>
</organism>
<protein>
    <submittedName>
        <fullName evidence="2">Uncharacterized protein</fullName>
    </submittedName>
</protein>
<feature type="region of interest" description="Disordered" evidence="1">
    <location>
        <begin position="86"/>
        <end position="122"/>
    </location>
</feature>
<accession>A0ABV5CM32</accession>
<keyword evidence="3" id="KW-1185">Reference proteome</keyword>
<name>A0ABV5CM32_9ACTN</name>
<dbReference type="Proteomes" id="UP001582793">
    <property type="component" value="Unassembled WGS sequence"/>
</dbReference>
<gene>
    <name evidence="2" type="ORF">AAFH96_08025</name>
</gene>
<comment type="caution">
    <text evidence="2">The sequence shown here is derived from an EMBL/GenBank/DDBJ whole genome shotgun (WGS) entry which is preliminary data.</text>
</comment>
<feature type="compositionally biased region" description="Basic and acidic residues" evidence="1">
    <location>
        <begin position="145"/>
        <end position="155"/>
    </location>
</feature>
<dbReference type="EMBL" id="JBCGDC010000016">
    <property type="protein sequence ID" value="MFB6393058.1"/>
    <property type="molecule type" value="Genomic_DNA"/>
</dbReference>
<proteinExistence type="predicted"/>
<evidence type="ECO:0000256" key="1">
    <source>
        <dbReference type="SAM" id="MobiDB-lite"/>
    </source>
</evidence>
<feature type="compositionally biased region" description="Low complexity" evidence="1">
    <location>
        <begin position="110"/>
        <end position="122"/>
    </location>
</feature>
<feature type="region of interest" description="Disordered" evidence="1">
    <location>
        <begin position="135"/>
        <end position="155"/>
    </location>
</feature>
<sequence length="155" mass="16964">MKSEGEKDRQKLVQLDGSLAVLQRVHESFGHSGKVRQFALAQAQVPPTQPNGACQGIAHRPAPKLRHAISCPTTRTYVRVVGKLGQKTGAHQQNPHERAGSRIGFEVSDATPPKAARKAPTQPWLLCFDARAAYRSPSKAGSPPDRMELPDKYRP</sequence>
<reference evidence="2 3" key="1">
    <citation type="submission" date="2024-04" db="EMBL/GenBank/DDBJ databases">
        <title>Polymorphospora sp. isolated from Baiyangdian Lake in Xiong'an New Area.</title>
        <authorList>
            <person name="Zhang X."/>
            <person name="Liu J."/>
        </authorList>
    </citation>
    <scope>NUCLEOTIDE SEQUENCE [LARGE SCALE GENOMIC DNA]</scope>
    <source>
        <strain evidence="2 3">2-325</strain>
    </source>
</reference>
<evidence type="ECO:0000313" key="3">
    <source>
        <dbReference type="Proteomes" id="UP001582793"/>
    </source>
</evidence>